<dbReference type="AlphaFoldDB" id="A0A1H5N0Z0"/>
<evidence type="ECO:0000313" key="9">
    <source>
        <dbReference type="Proteomes" id="UP000182725"/>
    </source>
</evidence>
<name>A0A1H5N0Z0_9MICC</name>
<evidence type="ECO:0000259" key="5">
    <source>
        <dbReference type="Pfam" id="PF17101"/>
    </source>
</evidence>
<feature type="domain" description="Stealth protein CR2 conserved region 2" evidence="4">
    <location>
        <begin position="261"/>
        <end position="365"/>
    </location>
</feature>
<dbReference type="Proteomes" id="UP000182725">
    <property type="component" value="Unassembled WGS sequence"/>
</dbReference>
<feature type="domain" description="Stealth protein CR4 conserved region 4" evidence="7">
    <location>
        <begin position="487"/>
        <end position="532"/>
    </location>
</feature>
<evidence type="ECO:0000259" key="4">
    <source>
        <dbReference type="Pfam" id="PF11380"/>
    </source>
</evidence>
<dbReference type="GO" id="GO:0016772">
    <property type="term" value="F:transferase activity, transferring phosphorus-containing groups"/>
    <property type="evidence" value="ECO:0007669"/>
    <property type="project" value="InterPro"/>
</dbReference>
<dbReference type="InterPro" id="IPR031357">
    <property type="entry name" value="Stealth_CR3"/>
</dbReference>
<dbReference type="Pfam" id="PF17102">
    <property type="entry name" value="Stealth_CR3"/>
    <property type="match status" value="1"/>
</dbReference>
<gene>
    <name evidence="8" type="ORF">SAMN04489740_3294</name>
</gene>
<dbReference type="GO" id="GO:0000271">
    <property type="term" value="P:polysaccharide biosynthetic process"/>
    <property type="evidence" value="ECO:0007669"/>
    <property type="project" value="UniProtKB-KW"/>
</dbReference>
<evidence type="ECO:0000259" key="7">
    <source>
        <dbReference type="Pfam" id="PF17103"/>
    </source>
</evidence>
<dbReference type="InterPro" id="IPR021520">
    <property type="entry name" value="Stealth_CR2"/>
</dbReference>
<evidence type="ECO:0000256" key="1">
    <source>
        <dbReference type="ARBA" id="ARBA00007583"/>
    </source>
</evidence>
<dbReference type="Pfam" id="PF17101">
    <property type="entry name" value="Stealth_CR1"/>
    <property type="match status" value="1"/>
</dbReference>
<keyword evidence="3" id="KW-0270">Exopolysaccharide synthesis</keyword>
<dbReference type="Pfam" id="PF11380">
    <property type="entry name" value="Stealth_CR2"/>
    <property type="match status" value="1"/>
</dbReference>
<dbReference type="InterPro" id="IPR047141">
    <property type="entry name" value="Stealth"/>
</dbReference>
<feature type="domain" description="Stealth protein CR1 conserved region 1" evidence="5">
    <location>
        <begin position="223"/>
        <end position="247"/>
    </location>
</feature>
<dbReference type="PANTHER" id="PTHR24045:SF0">
    <property type="entry name" value="N-ACETYLGLUCOSAMINE-1-PHOSPHOTRANSFERASE SUBUNITS ALPHA_BETA"/>
    <property type="match status" value="1"/>
</dbReference>
<accession>A0A1H5N0Z0</accession>
<evidence type="ECO:0000256" key="2">
    <source>
        <dbReference type="ARBA" id="ARBA00022679"/>
    </source>
</evidence>
<dbReference type="PANTHER" id="PTHR24045">
    <property type="match status" value="1"/>
</dbReference>
<sequence length="532" mass="59977">MSTPPSRRSKGSSHLHRPLEMSPGAEAILAREDVVLHRGRLALVNGAARFGARSAPQTPHEAMVADLLSIRSILEEHSIDYLLVRGNDLRPVLAIDALLREDLQRALAEGFDNEPFYARSVDTRKSTVLLADGSLARSTKTRIMRLFRPRVDPVGGLYFGAAWGVQLELWSFSEDEIDLPLENSLTRRRIDRTDAARSSVELYGLHWPTIENMFIDHVFDIRFDIDMVFSWVDGSSAEYQQARRALEADAVLGDGDDHESRFRQVDELKYALRSVYMFAPWVRRIFIATDSPAPAWLAAHPRVTLVRSQEHFADASVLPTHNSMAVESQLHHIEGLSEHFLYSNDDMFFGRPISPDMFFTAGGITRFMLSPNRIGLGENEAERSGFENSARVNRKLLWDRFGAFTTHHLEHSAAPLRRSVLRELEQEFTPEFSATAASTFRAASNISVTNSLYHYYALLTGRAVMQKDGKGIYVDTSNTAGLASLERILAQRSADFLCLNDGSNGDASPSRRREIVTDFLEKYFPFKAPWEK</sequence>
<comment type="similarity">
    <text evidence="1">Belongs to the stealth family.</text>
</comment>
<evidence type="ECO:0000259" key="6">
    <source>
        <dbReference type="Pfam" id="PF17102"/>
    </source>
</evidence>
<protein>
    <submittedName>
        <fullName evidence="8">Stealth protein CR1, conserved region 1</fullName>
    </submittedName>
</protein>
<dbReference type="InterPro" id="IPR031356">
    <property type="entry name" value="Stealth_CR4"/>
</dbReference>
<dbReference type="InterPro" id="IPR031358">
    <property type="entry name" value="Stealth_CR1"/>
</dbReference>
<reference evidence="8 9" key="1">
    <citation type="submission" date="2016-10" db="EMBL/GenBank/DDBJ databases">
        <authorList>
            <person name="de Groot N.N."/>
        </authorList>
    </citation>
    <scope>NUCLEOTIDE SEQUENCE [LARGE SCALE GENOMIC DNA]</scope>
    <source>
        <strain evidence="8 9">DSM 22274</strain>
    </source>
</reference>
<organism evidence="8 9">
    <name type="scientific">Arthrobacter alpinus</name>
    <dbReference type="NCBI Taxonomy" id="656366"/>
    <lineage>
        <taxon>Bacteria</taxon>
        <taxon>Bacillati</taxon>
        <taxon>Actinomycetota</taxon>
        <taxon>Actinomycetes</taxon>
        <taxon>Micrococcales</taxon>
        <taxon>Micrococcaceae</taxon>
        <taxon>Arthrobacter</taxon>
    </lineage>
</organism>
<proteinExistence type="inferred from homology"/>
<evidence type="ECO:0000256" key="3">
    <source>
        <dbReference type="ARBA" id="ARBA00023169"/>
    </source>
</evidence>
<dbReference type="EMBL" id="FNTV01000001">
    <property type="protein sequence ID" value="SEE95234.1"/>
    <property type="molecule type" value="Genomic_DNA"/>
</dbReference>
<evidence type="ECO:0000313" key="8">
    <source>
        <dbReference type="EMBL" id="SEE95234.1"/>
    </source>
</evidence>
<feature type="domain" description="Stealth protein CR3 conserved region 3" evidence="6">
    <location>
        <begin position="411"/>
        <end position="457"/>
    </location>
</feature>
<keyword evidence="2" id="KW-0808">Transferase</keyword>
<dbReference type="Pfam" id="PF17103">
    <property type="entry name" value="Stealth_CR4"/>
    <property type="match status" value="1"/>
</dbReference>